<dbReference type="InterPro" id="IPR025996">
    <property type="entry name" value="MT1864/Rv1816-like_C"/>
</dbReference>
<dbReference type="STRING" id="642492.Clole_4102"/>
<dbReference type="KEGG" id="cle:Clole_4102"/>
<gene>
    <name evidence="6" type="ordered locus">Clole_4102</name>
</gene>
<evidence type="ECO:0000256" key="2">
    <source>
        <dbReference type="ARBA" id="ARBA00023125"/>
    </source>
</evidence>
<evidence type="ECO:0000256" key="4">
    <source>
        <dbReference type="PROSITE-ProRule" id="PRU00335"/>
    </source>
</evidence>
<feature type="DNA-binding region" description="H-T-H motif" evidence="4">
    <location>
        <begin position="32"/>
        <end position="51"/>
    </location>
</feature>
<dbReference type="InterPro" id="IPR009057">
    <property type="entry name" value="Homeodomain-like_sf"/>
</dbReference>
<dbReference type="AlphaFoldDB" id="F2JLZ8"/>
<evidence type="ECO:0000313" key="6">
    <source>
        <dbReference type="EMBL" id="ADZ85778.1"/>
    </source>
</evidence>
<evidence type="ECO:0000256" key="1">
    <source>
        <dbReference type="ARBA" id="ARBA00023015"/>
    </source>
</evidence>
<dbReference type="InterPro" id="IPR001647">
    <property type="entry name" value="HTH_TetR"/>
</dbReference>
<dbReference type="InterPro" id="IPR050624">
    <property type="entry name" value="HTH-type_Tx_Regulator"/>
</dbReference>
<dbReference type="PANTHER" id="PTHR43479:SF20">
    <property type="entry name" value="HTH TETR-TYPE DOMAIN-CONTAINING PROTEIN"/>
    <property type="match status" value="1"/>
</dbReference>
<dbReference type="Pfam" id="PF00440">
    <property type="entry name" value="TetR_N"/>
    <property type="match status" value="1"/>
</dbReference>
<keyword evidence="2 4" id="KW-0238">DNA-binding</keyword>
<dbReference type="HOGENOM" id="CLU_069356_40_0_9"/>
<name>F2JLZ8_CELLD</name>
<dbReference type="eggNOG" id="COG1309">
    <property type="taxonomic scope" value="Bacteria"/>
</dbReference>
<keyword evidence="1" id="KW-0805">Transcription regulation</keyword>
<evidence type="ECO:0000259" key="5">
    <source>
        <dbReference type="PROSITE" id="PS50977"/>
    </source>
</evidence>
<dbReference type="Gene3D" id="1.10.357.10">
    <property type="entry name" value="Tetracycline Repressor, domain 2"/>
    <property type="match status" value="1"/>
</dbReference>
<dbReference type="PANTHER" id="PTHR43479">
    <property type="entry name" value="ACREF/ENVCD OPERON REPRESSOR-RELATED"/>
    <property type="match status" value="1"/>
</dbReference>
<dbReference type="SUPFAM" id="SSF46689">
    <property type="entry name" value="Homeodomain-like"/>
    <property type="match status" value="1"/>
</dbReference>
<proteinExistence type="predicted"/>
<reference evidence="6 7" key="1">
    <citation type="journal article" date="2011" name="J. Bacteriol.">
        <title>Complete genome sequence of the cellulose-degrading bacterium Cellulosilyticum lentocellum.</title>
        <authorList>
            <consortium name="US DOE Joint Genome Institute"/>
            <person name="Miller D.A."/>
            <person name="Suen G."/>
            <person name="Bruce D."/>
            <person name="Copeland A."/>
            <person name="Cheng J.F."/>
            <person name="Detter C."/>
            <person name="Goodwin L.A."/>
            <person name="Han C.S."/>
            <person name="Hauser L.J."/>
            <person name="Land M.L."/>
            <person name="Lapidus A."/>
            <person name="Lucas S."/>
            <person name="Meincke L."/>
            <person name="Pitluck S."/>
            <person name="Tapia R."/>
            <person name="Teshima H."/>
            <person name="Woyke T."/>
            <person name="Fox B.G."/>
            <person name="Angert E.R."/>
            <person name="Currie C.R."/>
        </authorList>
    </citation>
    <scope>NUCLEOTIDE SEQUENCE [LARGE SCALE GENOMIC DNA]</scope>
    <source>
        <strain evidence="7">ATCC 49066 / DSM 5427 / NCIMB 11756 / RHM5</strain>
    </source>
</reference>
<dbReference type="InterPro" id="IPR036271">
    <property type="entry name" value="Tet_transcr_reg_TetR-rel_C_sf"/>
</dbReference>
<dbReference type="EMBL" id="CP002582">
    <property type="protein sequence ID" value="ADZ85778.1"/>
    <property type="molecule type" value="Genomic_DNA"/>
</dbReference>
<evidence type="ECO:0000256" key="3">
    <source>
        <dbReference type="ARBA" id="ARBA00023163"/>
    </source>
</evidence>
<keyword evidence="7" id="KW-1185">Reference proteome</keyword>
<dbReference type="GO" id="GO:0003677">
    <property type="term" value="F:DNA binding"/>
    <property type="evidence" value="ECO:0007669"/>
    <property type="project" value="UniProtKB-UniRule"/>
</dbReference>
<dbReference type="PROSITE" id="PS50977">
    <property type="entry name" value="HTH_TETR_2"/>
    <property type="match status" value="1"/>
</dbReference>
<keyword evidence="3" id="KW-0804">Transcription</keyword>
<sequence length="196" mass="22618">MEKENYHHGALKEELIKNGLLLLNSEGVENFSLRKVATMCGVSHAAPYKHFKNKEEMLSAISHRVNQDFREYLEQVVVIHPGLDGMITMGKAYVRYMITNKEAYQFMFLSELKLSLRLEDDKFIYNEDSPFVPFYKAAYANLGPMFPNSKQLNMVILNMWSQVHGLASLIVNGIVEYNQDIEELVERMLTSTCLKQ</sequence>
<dbReference type="Proteomes" id="UP000008467">
    <property type="component" value="Chromosome"/>
</dbReference>
<dbReference type="Pfam" id="PF13305">
    <property type="entry name" value="TetR_C_33"/>
    <property type="match status" value="1"/>
</dbReference>
<protein>
    <submittedName>
        <fullName evidence="6">Regulatory protein TetR</fullName>
    </submittedName>
</protein>
<dbReference type="RefSeq" id="WP_013659049.1">
    <property type="nucleotide sequence ID" value="NC_015275.1"/>
</dbReference>
<accession>F2JLZ8</accession>
<dbReference type="SUPFAM" id="SSF48498">
    <property type="entry name" value="Tetracyclin repressor-like, C-terminal domain"/>
    <property type="match status" value="1"/>
</dbReference>
<dbReference type="PRINTS" id="PR00455">
    <property type="entry name" value="HTHTETR"/>
</dbReference>
<feature type="domain" description="HTH tetR-type" evidence="5">
    <location>
        <begin position="9"/>
        <end position="69"/>
    </location>
</feature>
<organism evidence="6 7">
    <name type="scientific">Cellulosilyticum lentocellum (strain ATCC 49066 / DSM 5427 / NCIMB 11756 / RHM5)</name>
    <name type="common">Clostridium lentocellum</name>
    <dbReference type="NCBI Taxonomy" id="642492"/>
    <lineage>
        <taxon>Bacteria</taxon>
        <taxon>Bacillati</taxon>
        <taxon>Bacillota</taxon>
        <taxon>Clostridia</taxon>
        <taxon>Lachnospirales</taxon>
        <taxon>Cellulosilyticaceae</taxon>
        <taxon>Cellulosilyticum</taxon>
    </lineage>
</organism>
<evidence type="ECO:0000313" key="7">
    <source>
        <dbReference type="Proteomes" id="UP000008467"/>
    </source>
</evidence>